<feature type="compositionally biased region" description="Polar residues" evidence="1">
    <location>
        <begin position="68"/>
        <end position="80"/>
    </location>
</feature>
<name>A0A9P4SDJ2_9PEZI</name>
<feature type="region of interest" description="Disordered" evidence="1">
    <location>
        <begin position="65"/>
        <end position="179"/>
    </location>
</feature>
<accession>A0A9P4SDJ2</accession>
<sequence length="179" mass="20315">MFFSTHVYDNPPQVYKPISRILSFRISLLNIRDTIDPSTSHHTISPYLHNSVRPAEITTPYHKKNLHHTQTPSKQQQCPSPLSAADPHRPSSLQHPILTRRRTQTAKPHNNIIPTIPPQVPIPPSSQLPILRTRAKTKTTTQTKLTTQEPSSRSRTQDLSNLPRRQSVPVLQVPKSKSM</sequence>
<comment type="caution">
    <text evidence="2">The sequence shown here is derived from an EMBL/GenBank/DDBJ whole genome shotgun (WGS) entry which is preliminary data.</text>
</comment>
<feature type="compositionally biased region" description="Pro residues" evidence="1">
    <location>
        <begin position="115"/>
        <end position="126"/>
    </location>
</feature>
<feature type="compositionally biased region" description="Low complexity" evidence="1">
    <location>
        <begin position="127"/>
        <end position="148"/>
    </location>
</feature>
<protein>
    <submittedName>
        <fullName evidence="2">Uncharacterized protein</fullName>
    </submittedName>
</protein>
<proteinExistence type="predicted"/>
<dbReference type="Proteomes" id="UP000799429">
    <property type="component" value="Unassembled WGS sequence"/>
</dbReference>
<evidence type="ECO:0000256" key="1">
    <source>
        <dbReference type="SAM" id="MobiDB-lite"/>
    </source>
</evidence>
<evidence type="ECO:0000313" key="2">
    <source>
        <dbReference type="EMBL" id="KAF2839842.1"/>
    </source>
</evidence>
<organism evidence="2 3">
    <name type="scientific">Patellaria atrata CBS 101060</name>
    <dbReference type="NCBI Taxonomy" id="1346257"/>
    <lineage>
        <taxon>Eukaryota</taxon>
        <taxon>Fungi</taxon>
        <taxon>Dikarya</taxon>
        <taxon>Ascomycota</taxon>
        <taxon>Pezizomycotina</taxon>
        <taxon>Dothideomycetes</taxon>
        <taxon>Dothideomycetes incertae sedis</taxon>
        <taxon>Patellariales</taxon>
        <taxon>Patellariaceae</taxon>
        <taxon>Patellaria</taxon>
    </lineage>
</organism>
<keyword evidence="3" id="KW-1185">Reference proteome</keyword>
<feature type="non-terminal residue" evidence="2">
    <location>
        <position position="1"/>
    </location>
</feature>
<dbReference type="EMBL" id="MU006094">
    <property type="protein sequence ID" value="KAF2839842.1"/>
    <property type="molecule type" value="Genomic_DNA"/>
</dbReference>
<dbReference type="AlphaFoldDB" id="A0A9P4SDJ2"/>
<gene>
    <name evidence="2" type="ORF">M501DRAFT_1003315</name>
</gene>
<reference evidence="2" key="1">
    <citation type="journal article" date="2020" name="Stud. Mycol.">
        <title>101 Dothideomycetes genomes: a test case for predicting lifestyles and emergence of pathogens.</title>
        <authorList>
            <person name="Haridas S."/>
            <person name="Albert R."/>
            <person name="Binder M."/>
            <person name="Bloem J."/>
            <person name="Labutti K."/>
            <person name="Salamov A."/>
            <person name="Andreopoulos B."/>
            <person name="Baker S."/>
            <person name="Barry K."/>
            <person name="Bills G."/>
            <person name="Bluhm B."/>
            <person name="Cannon C."/>
            <person name="Castanera R."/>
            <person name="Culley D."/>
            <person name="Daum C."/>
            <person name="Ezra D."/>
            <person name="Gonzalez J."/>
            <person name="Henrissat B."/>
            <person name="Kuo A."/>
            <person name="Liang C."/>
            <person name="Lipzen A."/>
            <person name="Lutzoni F."/>
            <person name="Magnuson J."/>
            <person name="Mondo S."/>
            <person name="Nolan M."/>
            <person name="Ohm R."/>
            <person name="Pangilinan J."/>
            <person name="Park H.-J."/>
            <person name="Ramirez L."/>
            <person name="Alfaro M."/>
            <person name="Sun H."/>
            <person name="Tritt A."/>
            <person name="Yoshinaga Y."/>
            <person name="Zwiers L.-H."/>
            <person name="Turgeon B."/>
            <person name="Goodwin S."/>
            <person name="Spatafora J."/>
            <person name="Crous P."/>
            <person name="Grigoriev I."/>
        </authorList>
    </citation>
    <scope>NUCLEOTIDE SEQUENCE</scope>
    <source>
        <strain evidence="2">CBS 101060</strain>
    </source>
</reference>
<evidence type="ECO:0000313" key="3">
    <source>
        <dbReference type="Proteomes" id="UP000799429"/>
    </source>
</evidence>
<feature type="compositionally biased region" description="Polar residues" evidence="1">
    <location>
        <begin position="149"/>
        <end position="164"/>
    </location>
</feature>